<comment type="caution">
    <text evidence="1">The sequence shown here is derived from an EMBL/GenBank/DDBJ whole genome shotgun (WGS) entry which is preliminary data.</text>
</comment>
<dbReference type="RefSeq" id="WP_306832662.1">
    <property type="nucleotide sequence ID" value="NZ_JAUSRF010000004.1"/>
</dbReference>
<accession>A0ABT9PQE5</accession>
<proteinExistence type="predicted"/>
<organism evidence="1 2">
    <name type="scientific">Neorhizobium huautlense</name>
    <dbReference type="NCBI Taxonomy" id="67774"/>
    <lineage>
        <taxon>Bacteria</taxon>
        <taxon>Pseudomonadati</taxon>
        <taxon>Pseudomonadota</taxon>
        <taxon>Alphaproteobacteria</taxon>
        <taxon>Hyphomicrobiales</taxon>
        <taxon>Rhizobiaceae</taxon>
        <taxon>Rhizobium/Agrobacterium group</taxon>
        <taxon>Neorhizobium</taxon>
    </lineage>
</organism>
<evidence type="ECO:0000313" key="1">
    <source>
        <dbReference type="EMBL" id="MDP9836684.1"/>
    </source>
</evidence>
<name>A0ABT9PQE5_9HYPH</name>
<dbReference type="EMBL" id="JAUSRF010000004">
    <property type="protein sequence ID" value="MDP9836684.1"/>
    <property type="molecule type" value="Genomic_DNA"/>
</dbReference>
<gene>
    <name evidence="1" type="ORF">J2T09_001429</name>
</gene>
<sequence>MGDDRFSFPACVIAGKRRLDVDDLLMLRKHAFSDGIRTEDDAHLLLAIHRACASSCPQWDCYVIESIAAYAVNRQHPRGWLDATNADWLIETLSVDNVVLSPLELEIILHALDMATSAPEHLSAFALDQMRYGLAPNSSNAYALSRPSRNPGIDLNDLHYLWRVLRSACESGRLVLSTIERDVLQAIDAIAEPRLHHTGWNTLIASLHLRPTNPKNDRSAWLQVQDETLPEKSHQAA</sequence>
<dbReference type="Proteomes" id="UP001241472">
    <property type="component" value="Unassembled WGS sequence"/>
</dbReference>
<evidence type="ECO:0000313" key="2">
    <source>
        <dbReference type="Proteomes" id="UP001241472"/>
    </source>
</evidence>
<keyword evidence="2" id="KW-1185">Reference proteome</keyword>
<protein>
    <submittedName>
        <fullName evidence="1">Uncharacterized protein</fullName>
    </submittedName>
</protein>
<reference evidence="1 2" key="1">
    <citation type="submission" date="2023-07" db="EMBL/GenBank/DDBJ databases">
        <title>Sorghum-associated microbial communities from plants grown in Nebraska, USA.</title>
        <authorList>
            <person name="Schachtman D."/>
        </authorList>
    </citation>
    <scope>NUCLEOTIDE SEQUENCE [LARGE SCALE GENOMIC DNA]</scope>
    <source>
        <strain evidence="1 2">DS1307</strain>
    </source>
</reference>